<dbReference type="InterPro" id="IPR044048">
    <property type="entry name" value="Big_12"/>
</dbReference>
<keyword evidence="1 2" id="KW-0732">Signal</keyword>
<dbReference type="Proteomes" id="UP000196027">
    <property type="component" value="Chromosome"/>
</dbReference>
<dbReference type="SUPFAM" id="SSF69318">
    <property type="entry name" value="Integrin alpha N-terminal domain"/>
    <property type="match status" value="1"/>
</dbReference>
<protein>
    <submittedName>
        <fullName evidence="5">Uncharacterized protein</fullName>
    </submittedName>
</protein>
<feature type="chain" id="PRO_5013254081" evidence="2">
    <location>
        <begin position="26"/>
        <end position="2082"/>
    </location>
</feature>
<feature type="domain" description="DUF7933" evidence="4">
    <location>
        <begin position="288"/>
        <end position="401"/>
    </location>
</feature>
<dbReference type="EMBL" id="CP021425">
    <property type="protein sequence ID" value="ARU55259.1"/>
    <property type="molecule type" value="Genomic_DNA"/>
</dbReference>
<reference evidence="5 6" key="1">
    <citation type="submission" date="2017-05" db="EMBL/GenBank/DDBJ databases">
        <title>Genomic insights into alkan degradation activity of Oleiphilus messinensis.</title>
        <authorList>
            <person name="Kozyavkin S.A."/>
            <person name="Slesarev A.I."/>
            <person name="Golyshin P.N."/>
            <person name="Korzhenkov A."/>
            <person name="Golyshina O.N."/>
            <person name="Toshchakov S.V."/>
        </authorList>
    </citation>
    <scope>NUCLEOTIDE SEQUENCE [LARGE SCALE GENOMIC DNA]</scope>
    <source>
        <strain evidence="5 6">ME102</strain>
    </source>
</reference>
<dbReference type="Pfam" id="PF19078">
    <property type="entry name" value="Big_12"/>
    <property type="match status" value="2"/>
</dbReference>
<dbReference type="InterPro" id="IPR057693">
    <property type="entry name" value="DUF7933"/>
</dbReference>
<feature type="domain" description="DUF7933" evidence="4">
    <location>
        <begin position="685"/>
        <end position="802"/>
    </location>
</feature>
<dbReference type="InterPro" id="IPR013517">
    <property type="entry name" value="FG-GAP"/>
</dbReference>
<evidence type="ECO:0000259" key="3">
    <source>
        <dbReference type="Pfam" id="PF19078"/>
    </source>
</evidence>
<feature type="signal peptide" evidence="2">
    <location>
        <begin position="1"/>
        <end position="25"/>
    </location>
</feature>
<proteinExistence type="predicted"/>
<gene>
    <name evidence="5" type="ORF">OLMES_1175</name>
</gene>
<feature type="domain" description="DUF7933" evidence="4">
    <location>
        <begin position="412"/>
        <end position="547"/>
    </location>
</feature>
<feature type="domain" description="DUF7933" evidence="4">
    <location>
        <begin position="556"/>
        <end position="679"/>
    </location>
</feature>
<dbReference type="Pfam" id="PF13517">
    <property type="entry name" value="FG-GAP_3"/>
    <property type="match status" value="1"/>
</dbReference>
<name>A0A1Y0I4X5_9GAMM</name>
<evidence type="ECO:0000259" key="4">
    <source>
        <dbReference type="Pfam" id="PF25564"/>
    </source>
</evidence>
<feature type="domain" description="DUF7933" evidence="4">
    <location>
        <begin position="154"/>
        <end position="278"/>
    </location>
</feature>
<dbReference type="InterPro" id="IPR028994">
    <property type="entry name" value="Integrin_alpha_N"/>
</dbReference>
<dbReference type="KEGG" id="ome:OLMES_1175"/>
<evidence type="ECO:0000256" key="1">
    <source>
        <dbReference type="ARBA" id="ARBA00022729"/>
    </source>
</evidence>
<dbReference type="Pfam" id="PF25564">
    <property type="entry name" value="DUF7933"/>
    <property type="match status" value="8"/>
</dbReference>
<accession>A0A1Y0I4X5</accession>
<sequence length="2082" mass="209449">MNLQKRLLSLCAFIFLSFTANIAFAAPPTFSIAFSPSTIAPGVSSTLTYTIDNSANTVPVSSLSFSNSFPAGMTIADPSVAQTTCLDGTYTAIAGSNSVSFTDYRLGKGESCTLSLKVTSSTPGANVNTTGALSSSEGSAGTANATLTVDSSRPGFSMAFSPSSITPGAVSTLTYTIDNSLNGSNSTFLLFSHTLPSGVTTALSPNVSHTCAAGVITAASSSSSISGAGITVNAGTSCDINVDVTASAAGNYVSTTGDLSSQLSPSTPSGAATASLLVTNPFLYLTLPNAASPGSSATLTFDMTNNDFSRDSATGISFTLDLNTALSGLAATSLPSTGFCGAGSTISGTSTLTISNASLATGANCRFDVTVAIPANAPAGAYTLTTSMLNMSIGSATTKPAVSGTLNIQKAPLLTALFIDDPVGAGEDVTLRYTLTNTDTANMASAISFTEVINDGIGGMVVKTLPAANSCGSGSSFSQIFDNNSGVRTLTISNASLAAGAFCTFDYILTVPDSAVPGTYDFTSSAVSGSVSGNTLYSAAATDTLTVVSAPALTLSVTEDSIQPGNTVTAEFTLNYSANAAANATGVGFTVDLNSALTGLTSTTATQSNICGSGSSFDGTSTLTLTGANLAPGDTCTFSVTLQVPGSATPSTITIPSSSVSATVSSKAVISAAASDTLLITGLSFTHQFIGDPALPGSNVTLRYTITNAATASAASAIQFSHSLTGVLNSLTVTGLPPSGCGGTISGTNNLSFSGGTLASGANCSFDVTLLVPAGASAGTYTSTTSAMSATVDANNTTTNASFDTLSIEKLTVLLSTTASSPTTTSPIPVTIAFSRPVVNFVVSDLVVGNGSTSNFSGSGDTYTVDITPTADGTVTIDLPANVVDDSVDNSVKNPAATQLSLDYSSSTPNPTVSISGPSAAQTISGPVSFTVNYTNADQVNLNTSHVTLNKTGTADGSIAVTNGTTNPATVTVSSITGLGTLGISIAPGTGRNGSGNSGAPDPSSTFKVVGAPTLTMVINNDIVGPGQSTTAQFTLTYDANAPDAVTAVGFTVDLDAALSGLVSTSALQSNVCGAGSSVSGTSTITFTGGSLTAGNSCNFSVTLQTPANASPGNVTINTSAVTGTSSSLAVSSSAASDVLTISGLTFSKQFVSDPALPGGTVVLRYTIANSGSALAATGIQFTDNLGAVFTGYAATGTLPTTPCGAGSTISGTGTLSFSGGSLASGGNCSFDVTTLIPASTAVGDYTSTTSTLSATVNSNSVVIAAASDTLTLELLTVQLSTSATTPTSVSPIPVAIQFSRAVTNFVITDLVVANGSASNFAGSGASYTVDITPDSQGAITVDLPAGVVDDAVDSVIKNPAATQLELNYSLTVPGVVISAPSVSSTQTGPVSYIITYSNVTSVNLTNSMITLNRNGTNAVVTVLNGTSLTPTVELSSISGEGTLGISIAAGSALNVSQGAPAAGPSSTFSVKSAVEPPPVDEFEEVFFTPGETITVTSDSYVFGASGTETVIIPEGVSVIADANIEGFQFAKAYSEYRIYVKGSQILVYDGAQSNPTLTLNGVNQATTFIFTDDSYQLELLGLNNAQINGNQIPVLPGPPEFLVPGQTITLNEDATIYGASGTETLVVPAGVRATVDANIERVQFTKNLDSYRFAVAGTVISIYDGSDVTPTVTFLGLNQAISLVFLDGSYELELLGLDSATLGGITLPNTPSFIANAQSKQANQVAGASSLSAECVTEATSVTTESPELTQSFYDVWGEALRASPVVVDLDGDGRNEIIVARGDRVVAWHYDGEVVFNVELTESDIDLTPVVVNLLPDYPGLELAVAAGNKIFAWNARGEALSGFPFVSDQKIRAMLAADVTGDGEGELVVTTVADDGVTEQSAVVAIQANGSVVASPLDNELALPCVEHCVTPVDNGGSNPLRVTAGDINTNEPGLEVLFALNGKIHAISSQSSDLWQYAYDQKPDVIDSDAEASDATEEKHLVSGVTVSDLSNDGVPEILFATYSNNAGETGQLIILSATGALQHSLLLPNQGAMAVPTVADVDGDGLLDIVVNLKSSEDGLQQVLVFKVPGSASRCSL</sequence>
<feature type="domain" description="DUF7933" evidence="4">
    <location>
        <begin position="1013"/>
        <end position="1142"/>
    </location>
</feature>
<feature type="domain" description="Bacterial Ig-like" evidence="3">
    <location>
        <begin position="1277"/>
        <end position="1354"/>
    </location>
</feature>
<feature type="domain" description="DUF7933" evidence="4">
    <location>
        <begin position="1146"/>
        <end position="1272"/>
    </location>
</feature>
<feature type="domain" description="Bacterial Ig-like" evidence="3">
    <location>
        <begin position="812"/>
        <end position="893"/>
    </location>
</feature>
<feature type="domain" description="DUF7933" evidence="4">
    <location>
        <begin position="28"/>
        <end position="149"/>
    </location>
</feature>
<organism evidence="5 6">
    <name type="scientific">Oleiphilus messinensis</name>
    <dbReference type="NCBI Taxonomy" id="141451"/>
    <lineage>
        <taxon>Bacteria</taxon>
        <taxon>Pseudomonadati</taxon>
        <taxon>Pseudomonadota</taxon>
        <taxon>Gammaproteobacteria</taxon>
        <taxon>Oceanospirillales</taxon>
        <taxon>Oleiphilaceae</taxon>
        <taxon>Oleiphilus</taxon>
    </lineage>
</organism>
<evidence type="ECO:0000313" key="5">
    <source>
        <dbReference type="EMBL" id="ARU55259.1"/>
    </source>
</evidence>
<evidence type="ECO:0000256" key="2">
    <source>
        <dbReference type="SAM" id="SignalP"/>
    </source>
</evidence>
<keyword evidence="6" id="KW-1185">Reference proteome</keyword>
<evidence type="ECO:0000313" key="6">
    <source>
        <dbReference type="Proteomes" id="UP000196027"/>
    </source>
</evidence>